<comment type="caution">
    <text evidence="2">The sequence shown here is derived from an EMBL/GenBank/DDBJ whole genome shotgun (WGS) entry which is preliminary data.</text>
</comment>
<protein>
    <submittedName>
        <fullName evidence="2">Uncharacterized protein</fullName>
    </submittedName>
</protein>
<dbReference type="EMBL" id="BMAC01000168">
    <property type="protein sequence ID" value="GFP88439.1"/>
    <property type="molecule type" value="Genomic_DNA"/>
</dbReference>
<evidence type="ECO:0000256" key="1">
    <source>
        <dbReference type="SAM" id="Phobius"/>
    </source>
</evidence>
<proteinExistence type="predicted"/>
<feature type="transmembrane region" description="Helical" evidence="1">
    <location>
        <begin position="25"/>
        <end position="44"/>
    </location>
</feature>
<dbReference type="Proteomes" id="UP000653305">
    <property type="component" value="Unassembled WGS sequence"/>
</dbReference>
<reference evidence="2" key="1">
    <citation type="submission" date="2020-07" db="EMBL/GenBank/DDBJ databases">
        <title>Ethylene signaling mediates host invasion by parasitic plants.</title>
        <authorList>
            <person name="Yoshida S."/>
        </authorList>
    </citation>
    <scope>NUCLEOTIDE SEQUENCE</scope>
    <source>
        <strain evidence="2">Okayama</strain>
    </source>
</reference>
<keyword evidence="3" id="KW-1185">Reference proteome</keyword>
<dbReference type="AlphaFoldDB" id="A0A830BRB9"/>
<gene>
    <name evidence="2" type="ORF">PHJA_000987600</name>
</gene>
<keyword evidence="1" id="KW-0472">Membrane</keyword>
<keyword evidence="1" id="KW-1133">Transmembrane helix</keyword>
<accession>A0A830BRB9</accession>
<keyword evidence="1" id="KW-0812">Transmembrane</keyword>
<evidence type="ECO:0000313" key="3">
    <source>
        <dbReference type="Proteomes" id="UP000653305"/>
    </source>
</evidence>
<evidence type="ECO:0000313" key="2">
    <source>
        <dbReference type="EMBL" id="GFP88439.1"/>
    </source>
</evidence>
<feature type="non-terminal residue" evidence="2">
    <location>
        <position position="1"/>
    </location>
</feature>
<sequence>SAAAALSFAAAPILRLAEKALLSSYILFTFSLTALTSFATPMSFTGPEKALCMKFETLISSSRFVNAAIKSSSSSLSAMLAAVSENRFEESIVLKYLNLNFGGTNQIGIVNQ</sequence>
<organism evidence="2 3">
    <name type="scientific">Phtheirospermum japonicum</name>
    <dbReference type="NCBI Taxonomy" id="374723"/>
    <lineage>
        <taxon>Eukaryota</taxon>
        <taxon>Viridiplantae</taxon>
        <taxon>Streptophyta</taxon>
        <taxon>Embryophyta</taxon>
        <taxon>Tracheophyta</taxon>
        <taxon>Spermatophyta</taxon>
        <taxon>Magnoliopsida</taxon>
        <taxon>eudicotyledons</taxon>
        <taxon>Gunneridae</taxon>
        <taxon>Pentapetalae</taxon>
        <taxon>asterids</taxon>
        <taxon>lamiids</taxon>
        <taxon>Lamiales</taxon>
        <taxon>Orobanchaceae</taxon>
        <taxon>Orobanchaceae incertae sedis</taxon>
        <taxon>Phtheirospermum</taxon>
    </lineage>
</organism>
<name>A0A830BRB9_9LAMI</name>